<comment type="caution">
    <text evidence="1">The sequence shown here is derived from an EMBL/GenBank/DDBJ whole genome shotgun (WGS) entry which is preliminary data.</text>
</comment>
<name>A0A8H4BBT0_MUCCL</name>
<proteinExistence type="predicted"/>
<gene>
    <name evidence="1" type="ORF">FB192DRAFT_1345912</name>
</gene>
<dbReference type="AlphaFoldDB" id="A0A8H4BBT0"/>
<dbReference type="EMBL" id="JAAECE010000007">
    <property type="protein sequence ID" value="KAF1799044.1"/>
    <property type="molecule type" value="Genomic_DNA"/>
</dbReference>
<sequence length="127" mass="14395">MPCPDVSMVLLRCGPCKGWSRFSRIFLIKATLGQLLQGSGSVCFDLQALHTSWLKQQDTPHWPRMLVVAKRDSDICYNVKTSSNAMPGYTLICCLYFIQKIKLSSHQCCLLNIQAQEFKLLIISIQI</sequence>
<evidence type="ECO:0000313" key="2">
    <source>
        <dbReference type="Proteomes" id="UP000469890"/>
    </source>
</evidence>
<dbReference type="Proteomes" id="UP000469890">
    <property type="component" value="Unassembled WGS sequence"/>
</dbReference>
<accession>A0A8H4BBT0</accession>
<reference evidence="1 2" key="1">
    <citation type="submission" date="2019-09" db="EMBL/GenBank/DDBJ databases">
        <authorList>
            <consortium name="DOE Joint Genome Institute"/>
            <person name="Mondo S.J."/>
            <person name="Navarro-Mendoza M.I."/>
            <person name="Perez-Arques C."/>
            <person name="Panchal S."/>
            <person name="Nicolas F.E."/>
            <person name="Ganguly P."/>
            <person name="Pangilinan J."/>
            <person name="Grigoriev I."/>
            <person name="Heitman J."/>
            <person name="Sanya K."/>
            <person name="Garre V."/>
        </authorList>
    </citation>
    <scope>NUCLEOTIDE SEQUENCE [LARGE SCALE GENOMIC DNA]</scope>
    <source>
        <strain evidence="1 2">MU402</strain>
    </source>
</reference>
<protein>
    <submittedName>
        <fullName evidence="1">Uncharacterized protein</fullName>
    </submittedName>
</protein>
<evidence type="ECO:0000313" key="1">
    <source>
        <dbReference type="EMBL" id="KAF1799044.1"/>
    </source>
</evidence>
<organism evidence="1 2">
    <name type="scientific">Mucor circinelloides f. lusitanicus</name>
    <name type="common">Mucor racemosus var. lusitanicus</name>
    <dbReference type="NCBI Taxonomy" id="29924"/>
    <lineage>
        <taxon>Eukaryota</taxon>
        <taxon>Fungi</taxon>
        <taxon>Fungi incertae sedis</taxon>
        <taxon>Mucoromycota</taxon>
        <taxon>Mucoromycotina</taxon>
        <taxon>Mucoromycetes</taxon>
        <taxon>Mucorales</taxon>
        <taxon>Mucorineae</taxon>
        <taxon>Mucoraceae</taxon>
        <taxon>Mucor</taxon>
    </lineage>
</organism>